<protein>
    <submittedName>
        <fullName evidence="2">Uncharacterized protein</fullName>
    </submittedName>
</protein>
<organism evidence="2 3">
    <name type="scientific">Pseudovirgaria hyperparasitica</name>
    <dbReference type="NCBI Taxonomy" id="470096"/>
    <lineage>
        <taxon>Eukaryota</taxon>
        <taxon>Fungi</taxon>
        <taxon>Dikarya</taxon>
        <taxon>Ascomycota</taxon>
        <taxon>Pezizomycotina</taxon>
        <taxon>Dothideomycetes</taxon>
        <taxon>Dothideomycetes incertae sedis</taxon>
        <taxon>Acrospermales</taxon>
        <taxon>Acrospermaceae</taxon>
        <taxon>Pseudovirgaria</taxon>
    </lineage>
</organism>
<feature type="region of interest" description="Disordered" evidence="1">
    <location>
        <begin position="37"/>
        <end position="64"/>
    </location>
</feature>
<dbReference type="EMBL" id="ML996579">
    <property type="protein sequence ID" value="KAF2754706.1"/>
    <property type="molecule type" value="Genomic_DNA"/>
</dbReference>
<dbReference type="AlphaFoldDB" id="A0A6A6VY14"/>
<name>A0A6A6VY14_9PEZI</name>
<reference evidence="2" key="1">
    <citation type="journal article" date="2020" name="Stud. Mycol.">
        <title>101 Dothideomycetes genomes: a test case for predicting lifestyles and emergence of pathogens.</title>
        <authorList>
            <person name="Haridas S."/>
            <person name="Albert R."/>
            <person name="Binder M."/>
            <person name="Bloem J."/>
            <person name="Labutti K."/>
            <person name="Salamov A."/>
            <person name="Andreopoulos B."/>
            <person name="Baker S."/>
            <person name="Barry K."/>
            <person name="Bills G."/>
            <person name="Bluhm B."/>
            <person name="Cannon C."/>
            <person name="Castanera R."/>
            <person name="Culley D."/>
            <person name="Daum C."/>
            <person name="Ezra D."/>
            <person name="Gonzalez J."/>
            <person name="Henrissat B."/>
            <person name="Kuo A."/>
            <person name="Liang C."/>
            <person name="Lipzen A."/>
            <person name="Lutzoni F."/>
            <person name="Magnuson J."/>
            <person name="Mondo S."/>
            <person name="Nolan M."/>
            <person name="Ohm R."/>
            <person name="Pangilinan J."/>
            <person name="Park H.-J."/>
            <person name="Ramirez L."/>
            <person name="Alfaro M."/>
            <person name="Sun H."/>
            <person name="Tritt A."/>
            <person name="Yoshinaga Y."/>
            <person name="Zwiers L.-H."/>
            <person name="Turgeon B."/>
            <person name="Goodwin S."/>
            <person name="Spatafora J."/>
            <person name="Crous P."/>
            <person name="Grigoriev I."/>
        </authorList>
    </citation>
    <scope>NUCLEOTIDE SEQUENCE</scope>
    <source>
        <strain evidence="2">CBS 121739</strain>
    </source>
</reference>
<sequence>MGDDPAWDGQFATVPAAGPQFGPTAALEGQFQGQEQPYYYAAPGPQPGFGADQQPWGQDGQMVPDSGAAVEQLFGDDGQLEPTQAQEQAYLPAAPAEPRTDFGAYMPPFEQFWQPEDFGEYEQLEQLEEAGLW</sequence>
<dbReference type="RefSeq" id="XP_033597157.1">
    <property type="nucleotide sequence ID" value="XM_033744615.1"/>
</dbReference>
<accession>A0A6A6VY14</accession>
<evidence type="ECO:0000313" key="2">
    <source>
        <dbReference type="EMBL" id="KAF2754706.1"/>
    </source>
</evidence>
<gene>
    <name evidence="2" type="ORF">EJ05DRAFT_479141</name>
</gene>
<proteinExistence type="predicted"/>
<feature type="compositionally biased region" description="Low complexity" evidence="1">
    <location>
        <begin position="37"/>
        <end position="55"/>
    </location>
</feature>
<dbReference type="GeneID" id="54485669"/>
<dbReference type="Proteomes" id="UP000799437">
    <property type="component" value="Unassembled WGS sequence"/>
</dbReference>
<keyword evidence="3" id="KW-1185">Reference proteome</keyword>
<evidence type="ECO:0000313" key="3">
    <source>
        <dbReference type="Proteomes" id="UP000799437"/>
    </source>
</evidence>
<evidence type="ECO:0000256" key="1">
    <source>
        <dbReference type="SAM" id="MobiDB-lite"/>
    </source>
</evidence>